<feature type="region of interest" description="Disordered" evidence="1">
    <location>
        <begin position="169"/>
        <end position="190"/>
    </location>
</feature>
<name>A0ABW5QJQ3_9HYPH</name>
<evidence type="ECO:0000313" key="2">
    <source>
        <dbReference type="EMBL" id="MFD2647954.1"/>
    </source>
</evidence>
<gene>
    <name evidence="2" type="ORF">ACFSX5_09140</name>
</gene>
<protein>
    <submittedName>
        <fullName evidence="2">Uncharacterized protein</fullName>
    </submittedName>
</protein>
<dbReference type="RefSeq" id="WP_386833000.1">
    <property type="nucleotide sequence ID" value="NZ_JBHUNP010000001.1"/>
</dbReference>
<keyword evidence="3" id="KW-1185">Reference proteome</keyword>
<organism evidence="2 3">
    <name type="scientific">Devosia albogilva</name>
    <dbReference type="NCBI Taxonomy" id="429726"/>
    <lineage>
        <taxon>Bacteria</taxon>
        <taxon>Pseudomonadati</taxon>
        <taxon>Pseudomonadota</taxon>
        <taxon>Alphaproteobacteria</taxon>
        <taxon>Hyphomicrobiales</taxon>
        <taxon>Devosiaceae</taxon>
        <taxon>Devosia</taxon>
    </lineage>
</organism>
<comment type="caution">
    <text evidence="2">The sequence shown here is derived from an EMBL/GenBank/DDBJ whole genome shotgun (WGS) entry which is preliminary data.</text>
</comment>
<dbReference type="EMBL" id="JBHUNP010000001">
    <property type="protein sequence ID" value="MFD2647954.1"/>
    <property type="molecule type" value="Genomic_DNA"/>
</dbReference>
<feature type="region of interest" description="Disordered" evidence="1">
    <location>
        <begin position="114"/>
        <end position="135"/>
    </location>
</feature>
<evidence type="ECO:0000313" key="3">
    <source>
        <dbReference type="Proteomes" id="UP001597521"/>
    </source>
</evidence>
<dbReference type="Proteomes" id="UP001597521">
    <property type="component" value="Unassembled WGS sequence"/>
</dbReference>
<proteinExistence type="predicted"/>
<reference evidence="3" key="1">
    <citation type="journal article" date="2019" name="Int. J. Syst. Evol. Microbiol.">
        <title>The Global Catalogue of Microorganisms (GCM) 10K type strain sequencing project: providing services to taxonomists for standard genome sequencing and annotation.</title>
        <authorList>
            <consortium name="The Broad Institute Genomics Platform"/>
            <consortium name="The Broad Institute Genome Sequencing Center for Infectious Disease"/>
            <person name="Wu L."/>
            <person name="Ma J."/>
        </authorList>
    </citation>
    <scope>NUCLEOTIDE SEQUENCE [LARGE SCALE GENOMIC DNA]</scope>
    <source>
        <strain evidence="3">CCM 7427</strain>
    </source>
</reference>
<sequence>MSHRPRTTSRRQAEAHEALWLELTALKTQVAAIAARRPAAAVPDAVRIAAESLIADAAPFARPRGETLPVAAFDYAGLAVQLGRMLARLDHWESRHTAWDAKAGCQAWQFSDGSAPVRRHRPAVPPPPKPERDMSEMRRKLIEREAQLTRRYYDAAFKAGREAAMAELAARESVAPEADEPTYPRVRRLE</sequence>
<accession>A0ABW5QJQ3</accession>
<evidence type="ECO:0000256" key="1">
    <source>
        <dbReference type="SAM" id="MobiDB-lite"/>
    </source>
</evidence>